<evidence type="ECO:0000313" key="2">
    <source>
        <dbReference type="Proteomes" id="UP000462362"/>
    </source>
</evidence>
<dbReference type="RefSeq" id="WP_155168109.1">
    <property type="nucleotide sequence ID" value="NZ_DBFJNL010000017.1"/>
</dbReference>
<organism evidence="1 2">
    <name type="scientific">Parasutterella excrementihominis</name>
    <dbReference type="NCBI Taxonomy" id="487175"/>
    <lineage>
        <taxon>Bacteria</taxon>
        <taxon>Pseudomonadati</taxon>
        <taxon>Pseudomonadota</taxon>
        <taxon>Betaproteobacteria</taxon>
        <taxon>Burkholderiales</taxon>
        <taxon>Sutterellaceae</taxon>
        <taxon>Parasutterella</taxon>
    </lineage>
</organism>
<dbReference type="EMBL" id="WNCL01000020">
    <property type="protein sequence ID" value="MTU43507.1"/>
    <property type="molecule type" value="Genomic_DNA"/>
</dbReference>
<comment type="caution">
    <text evidence="1">The sequence shown here is derived from an EMBL/GenBank/DDBJ whole genome shotgun (WGS) entry which is preliminary data.</text>
</comment>
<dbReference type="Proteomes" id="UP000462362">
    <property type="component" value="Unassembled WGS sequence"/>
</dbReference>
<reference evidence="1 2" key="1">
    <citation type="journal article" date="2019" name="Nat. Med.">
        <title>A library of human gut bacterial isolates paired with longitudinal multiomics data enables mechanistic microbiome research.</title>
        <authorList>
            <person name="Poyet M."/>
            <person name="Groussin M."/>
            <person name="Gibbons S.M."/>
            <person name="Avila-Pacheco J."/>
            <person name="Jiang X."/>
            <person name="Kearney S.M."/>
            <person name="Perrotta A.R."/>
            <person name="Berdy B."/>
            <person name="Zhao S."/>
            <person name="Lieberman T.D."/>
            <person name="Swanson P.K."/>
            <person name="Smith M."/>
            <person name="Roesemann S."/>
            <person name="Alexander J.E."/>
            <person name="Rich S.A."/>
            <person name="Livny J."/>
            <person name="Vlamakis H."/>
            <person name="Clish C."/>
            <person name="Bullock K."/>
            <person name="Deik A."/>
            <person name="Scott J."/>
            <person name="Pierce K.A."/>
            <person name="Xavier R.J."/>
            <person name="Alm E.J."/>
        </authorList>
    </citation>
    <scope>NUCLEOTIDE SEQUENCE [LARGE SCALE GENOMIC DNA]</scope>
    <source>
        <strain evidence="1 2">BIOML-A2</strain>
    </source>
</reference>
<protein>
    <submittedName>
        <fullName evidence="1">Uncharacterized protein</fullName>
    </submittedName>
</protein>
<sequence length="175" mass="20262">MAISFKEQIDNFSNDFYINTAYIPYIVNGPECADGLSADELKKIDDFLDKWSYVDCSEAMLDSPDFGECRICGMQAAVTKATFINKEAVREEEQRRETDEKLSELSSENAETFKQVYESHVSRPEFREHPRMKEIFRAKLADVFVDAERRGIVLKPEERAIDSNLNKPNKNDMER</sequence>
<gene>
    <name evidence="1" type="ORF">GMD42_07695</name>
</gene>
<proteinExistence type="predicted"/>
<accession>A0A6I3S798</accession>
<evidence type="ECO:0000313" key="1">
    <source>
        <dbReference type="EMBL" id="MTU43507.1"/>
    </source>
</evidence>
<dbReference type="AlphaFoldDB" id="A0A6I3S798"/>
<name>A0A6I3S798_9BURK</name>